<gene>
    <name evidence="2" type="ORF">Golax_018406</name>
</gene>
<protein>
    <recommendedName>
        <fullName evidence="1">Zinc knuckle CX2CX4HX4C domain-containing protein</fullName>
    </recommendedName>
</protein>
<comment type="caution">
    <text evidence="2">The sequence shown here is derived from an EMBL/GenBank/DDBJ whole genome shotgun (WGS) entry which is preliminary data.</text>
</comment>
<name>A0A7J8Z366_9ROSI</name>
<organism evidence="2 3">
    <name type="scientific">Gossypium laxum</name>
    <dbReference type="NCBI Taxonomy" id="34288"/>
    <lineage>
        <taxon>Eukaryota</taxon>
        <taxon>Viridiplantae</taxon>
        <taxon>Streptophyta</taxon>
        <taxon>Embryophyta</taxon>
        <taxon>Tracheophyta</taxon>
        <taxon>Spermatophyta</taxon>
        <taxon>Magnoliopsida</taxon>
        <taxon>eudicotyledons</taxon>
        <taxon>Gunneridae</taxon>
        <taxon>Pentapetalae</taxon>
        <taxon>rosids</taxon>
        <taxon>malvids</taxon>
        <taxon>Malvales</taxon>
        <taxon>Malvaceae</taxon>
        <taxon>Malvoideae</taxon>
        <taxon>Gossypium</taxon>
    </lineage>
</organism>
<dbReference type="AlphaFoldDB" id="A0A7J8Z366"/>
<dbReference type="InterPro" id="IPR025836">
    <property type="entry name" value="Zn_knuckle_CX2CX4HX4C"/>
</dbReference>
<evidence type="ECO:0000313" key="3">
    <source>
        <dbReference type="Proteomes" id="UP000593574"/>
    </source>
</evidence>
<dbReference type="Pfam" id="PF14392">
    <property type="entry name" value="zf-CCHC_4"/>
    <property type="match status" value="1"/>
</dbReference>
<keyword evidence="3" id="KW-1185">Reference proteome</keyword>
<proteinExistence type="predicted"/>
<dbReference type="Proteomes" id="UP000593574">
    <property type="component" value="Unassembled WGS sequence"/>
</dbReference>
<feature type="domain" description="Zinc knuckle CX2CX4HX4C" evidence="1">
    <location>
        <begin position="4"/>
        <end position="34"/>
    </location>
</feature>
<dbReference type="EMBL" id="JABEZV010000002">
    <property type="protein sequence ID" value="MBA0706286.1"/>
    <property type="molecule type" value="Genomic_DNA"/>
</dbReference>
<evidence type="ECO:0000313" key="2">
    <source>
        <dbReference type="EMBL" id="MBA0706286.1"/>
    </source>
</evidence>
<sequence length="137" mass="15651">MFAPGSCSYVSFKYERLTLFCFFCGKLGHNDSFYQAKMSLRVKVAEFGWDMSLKAQSKRALAISTVWLRDEDERMKGGSRFGGVPRDKGRMISFRGVLEECHLMDVGYSRVFFTWEKGNLPETNIKEHLGRGVANAE</sequence>
<reference evidence="2 3" key="1">
    <citation type="journal article" date="2019" name="Genome Biol. Evol.">
        <title>Insights into the evolution of the New World diploid cottons (Gossypium, subgenus Houzingenia) based on genome sequencing.</title>
        <authorList>
            <person name="Grover C.E."/>
            <person name="Arick M.A. 2nd"/>
            <person name="Thrash A."/>
            <person name="Conover J.L."/>
            <person name="Sanders W.S."/>
            <person name="Peterson D.G."/>
            <person name="Frelichowski J.E."/>
            <person name="Scheffler J.A."/>
            <person name="Scheffler B.E."/>
            <person name="Wendel J.F."/>
        </authorList>
    </citation>
    <scope>NUCLEOTIDE SEQUENCE [LARGE SCALE GENOMIC DNA]</scope>
    <source>
        <strain evidence="2">4</strain>
        <tissue evidence="2">Leaf</tissue>
    </source>
</reference>
<evidence type="ECO:0000259" key="1">
    <source>
        <dbReference type="Pfam" id="PF14392"/>
    </source>
</evidence>
<accession>A0A7J8Z366</accession>